<dbReference type="InterPro" id="IPR012001">
    <property type="entry name" value="Thiamin_PyroP_enz_TPP-bd_dom"/>
</dbReference>
<accession>A0A1N6IIP0</accession>
<evidence type="ECO:0000259" key="5">
    <source>
        <dbReference type="Pfam" id="PF00205"/>
    </source>
</evidence>
<dbReference type="OrthoDB" id="4494979at2"/>
<dbReference type="SUPFAM" id="SSF52467">
    <property type="entry name" value="DHS-like NAD/FAD-binding domain"/>
    <property type="match status" value="1"/>
</dbReference>
<evidence type="ECO:0000313" key="8">
    <source>
        <dbReference type="EMBL" id="SIO31861.1"/>
    </source>
</evidence>
<dbReference type="GO" id="GO:0009099">
    <property type="term" value="P:L-valine biosynthetic process"/>
    <property type="evidence" value="ECO:0007669"/>
    <property type="project" value="TreeGrafter"/>
</dbReference>
<dbReference type="SUPFAM" id="SSF52518">
    <property type="entry name" value="Thiamin diphosphate-binding fold (THDP-binding)"/>
    <property type="match status" value="2"/>
</dbReference>
<dbReference type="GO" id="GO:0005948">
    <property type="term" value="C:acetolactate synthase complex"/>
    <property type="evidence" value="ECO:0007669"/>
    <property type="project" value="TreeGrafter"/>
</dbReference>
<evidence type="ECO:0000256" key="2">
    <source>
        <dbReference type="ARBA" id="ARBA00022679"/>
    </source>
</evidence>
<dbReference type="Pfam" id="PF00205">
    <property type="entry name" value="TPP_enzyme_M"/>
    <property type="match status" value="1"/>
</dbReference>
<dbReference type="GO" id="GO:0000287">
    <property type="term" value="F:magnesium ion binding"/>
    <property type="evidence" value="ECO:0007669"/>
    <property type="project" value="InterPro"/>
</dbReference>
<keyword evidence="3 4" id="KW-0786">Thiamine pyrophosphate</keyword>
<dbReference type="InterPro" id="IPR012000">
    <property type="entry name" value="Thiamin_PyroP_enz_cen_dom"/>
</dbReference>
<dbReference type="NCBIfam" id="NF006052">
    <property type="entry name" value="PRK08199.1"/>
    <property type="match status" value="1"/>
</dbReference>
<dbReference type="InterPro" id="IPR045229">
    <property type="entry name" value="TPP_enz"/>
</dbReference>
<evidence type="ECO:0000256" key="3">
    <source>
        <dbReference type="ARBA" id="ARBA00023052"/>
    </source>
</evidence>
<dbReference type="GO" id="GO:0003984">
    <property type="term" value="F:acetolactate synthase activity"/>
    <property type="evidence" value="ECO:0007669"/>
    <property type="project" value="TreeGrafter"/>
</dbReference>
<dbReference type="PANTHER" id="PTHR18968">
    <property type="entry name" value="THIAMINE PYROPHOSPHATE ENZYMES"/>
    <property type="match status" value="1"/>
</dbReference>
<dbReference type="PROSITE" id="PS00187">
    <property type="entry name" value="TPP_ENZYMES"/>
    <property type="match status" value="1"/>
</dbReference>
<feature type="domain" description="Thiamine pyrophosphate enzyme central" evidence="5">
    <location>
        <begin position="210"/>
        <end position="345"/>
    </location>
</feature>
<dbReference type="InterPro" id="IPR029035">
    <property type="entry name" value="DHS-like_NAD/FAD-binding_dom"/>
</dbReference>
<dbReference type="RefSeq" id="WP_084193215.1">
    <property type="nucleotide sequence ID" value="NZ_FSRL01000002.1"/>
</dbReference>
<protein>
    <submittedName>
        <fullName evidence="8">Acetolactate synthase-1/2/3 large subunit</fullName>
    </submittedName>
</protein>
<evidence type="ECO:0000259" key="6">
    <source>
        <dbReference type="Pfam" id="PF02775"/>
    </source>
</evidence>
<gene>
    <name evidence="8" type="ORF">SAMN05444002_3942</name>
</gene>
<organism evidence="8 9">
    <name type="scientific">Vannielia litorea</name>
    <dbReference type="NCBI Taxonomy" id="1217970"/>
    <lineage>
        <taxon>Bacteria</taxon>
        <taxon>Pseudomonadati</taxon>
        <taxon>Pseudomonadota</taxon>
        <taxon>Alphaproteobacteria</taxon>
        <taxon>Rhodobacterales</taxon>
        <taxon>Paracoccaceae</taxon>
        <taxon>Vannielia</taxon>
    </lineage>
</organism>
<dbReference type="InterPro" id="IPR000399">
    <property type="entry name" value="TPP-bd_CS"/>
</dbReference>
<dbReference type="FunFam" id="3.40.50.970:FF:000007">
    <property type="entry name" value="Acetolactate synthase"/>
    <property type="match status" value="1"/>
</dbReference>
<dbReference type="InterPro" id="IPR011766">
    <property type="entry name" value="TPP_enzyme_TPP-bd"/>
</dbReference>
<dbReference type="GO" id="GO:0050660">
    <property type="term" value="F:flavin adenine dinucleotide binding"/>
    <property type="evidence" value="ECO:0007669"/>
    <property type="project" value="TreeGrafter"/>
</dbReference>
<dbReference type="CDD" id="cd00568">
    <property type="entry name" value="TPP_enzymes"/>
    <property type="match status" value="1"/>
</dbReference>
<dbReference type="STRING" id="1217970.SAMN05444002_3942"/>
<evidence type="ECO:0000259" key="7">
    <source>
        <dbReference type="Pfam" id="PF02776"/>
    </source>
</evidence>
<proteinExistence type="inferred from homology"/>
<sequence>MKTIVPLKTPKPAAAPRAADLRHGGQVLVDQLAIRGVERVFSVPGESFLPVLDGLVGSGIRNIVCRQEGGAAMMAEADGKMTGEPGVLFVTRGPGASNASAGLHVARHDSTPMVVFVGQVPRGQRDRDAFQEVDMKAFLAPVAKWTAEVDDAARLPEYIDRAFRLAVSGRPGPVVLSLPEDMLHDEVDVPDRPDDAFYTSPEGSTFAELVIHQIERSHRPLIIAGGPGWSAEASANLARFAEALDLPVAVPFRRQDYMDNRHPNYIGDLGVGMNPALGDAVRQADLIVALGTRLGDITTGSYKLLSVAHPGKRIIQVHPDPDEIGKVYPVQLPFVAEAPVVLAKLARAVKPRSDKRQWTADYRAAYEKWTRPKETPGALKLEQVIAWLSENLPDDAILTNGAGNYAAWLHRYYQFKRFGTQLAPTSGSMGYGLPAAIAAKLRHPERVVVALAGDGCFQMTCNELSTAVQHGAAPIVLVVNNGRYGTIRMHQEKTFPGRVSGTDLANPDFPALARAYGGFGERVERTEDFAGAFVRAQASGRLAVLELVVDPEALSAGMTLSETREVGLKR</sequence>
<reference evidence="9" key="1">
    <citation type="submission" date="2016-11" db="EMBL/GenBank/DDBJ databases">
        <authorList>
            <person name="Varghese N."/>
            <person name="Submissions S."/>
        </authorList>
    </citation>
    <scope>NUCLEOTIDE SEQUENCE [LARGE SCALE GENOMIC DNA]</scope>
    <source>
        <strain evidence="9">DSM 29440</strain>
    </source>
</reference>
<name>A0A1N6IIP0_9RHOB</name>
<evidence type="ECO:0000256" key="4">
    <source>
        <dbReference type="RuleBase" id="RU362132"/>
    </source>
</evidence>
<dbReference type="CDD" id="cd07035">
    <property type="entry name" value="TPP_PYR_POX_like"/>
    <property type="match status" value="1"/>
</dbReference>
<dbReference type="GO" id="GO:0009097">
    <property type="term" value="P:isoleucine biosynthetic process"/>
    <property type="evidence" value="ECO:0007669"/>
    <property type="project" value="TreeGrafter"/>
</dbReference>
<feature type="domain" description="Thiamine pyrophosphate enzyme TPP-binding" evidence="6">
    <location>
        <begin position="401"/>
        <end position="546"/>
    </location>
</feature>
<dbReference type="Pfam" id="PF02776">
    <property type="entry name" value="TPP_enzyme_N"/>
    <property type="match status" value="1"/>
</dbReference>
<feature type="domain" description="Thiamine pyrophosphate enzyme N-terminal TPP-binding" evidence="7">
    <location>
        <begin position="23"/>
        <end position="137"/>
    </location>
</feature>
<dbReference type="Gene3D" id="3.40.50.970">
    <property type="match status" value="2"/>
</dbReference>
<dbReference type="EMBL" id="FSRL01000002">
    <property type="protein sequence ID" value="SIO31861.1"/>
    <property type="molecule type" value="Genomic_DNA"/>
</dbReference>
<keyword evidence="2" id="KW-0808">Transferase</keyword>
<dbReference type="Proteomes" id="UP000184932">
    <property type="component" value="Unassembled WGS sequence"/>
</dbReference>
<dbReference type="InterPro" id="IPR029061">
    <property type="entry name" value="THDP-binding"/>
</dbReference>
<evidence type="ECO:0000313" key="9">
    <source>
        <dbReference type="Proteomes" id="UP000184932"/>
    </source>
</evidence>
<comment type="similarity">
    <text evidence="1 4">Belongs to the TPP enzyme family.</text>
</comment>
<dbReference type="GO" id="GO:0030976">
    <property type="term" value="F:thiamine pyrophosphate binding"/>
    <property type="evidence" value="ECO:0007669"/>
    <property type="project" value="InterPro"/>
</dbReference>
<dbReference type="AlphaFoldDB" id="A0A1N6IIP0"/>
<keyword evidence="9" id="KW-1185">Reference proteome</keyword>
<evidence type="ECO:0000256" key="1">
    <source>
        <dbReference type="ARBA" id="ARBA00007812"/>
    </source>
</evidence>
<dbReference type="Gene3D" id="3.40.50.1220">
    <property type="entry name" value="TPP-binding domain"/>
    <property type="match status" value="1"/>
</dbReference>
<dbReference type="PANTHER" id="PTHR18968:SF120">
    <property type="entry name" value="ACETOLACTATE SYNTHASE LARGE SUBUNIT"/>
    <property type="match status" value="1"/>
</dbReference>
<dbReference type="Pfam" id="PF02775">
    <property type="entry name" value="TPP_enzyme_C"/>
    <property type="match status" value="1"/>
</dbReference>